<name>A0ACC4DJS5_PURLI</name>
<reference evidence="1" key="1">
    <citation type="submission" date="2024-12" db="EMBL/GenBank/DDBJ databases">
        <title>Comparative genomics and development of molecular markers within Purpureocillium lilacinum and among Purpureocillium species.</title>
        <authorList>
            <person name="Yeh Z.-Y."/>
            <person name="Ni N.-T."/>
            <person name="Lo P.-H."/>
            <person name="Mushyakhwo K."/>
            <person name="Lin C.-F."/>
            <person name="Nai Y.-S."/>
        </authorList>
    </citation>
    <scope>NUCLEOTIDE SEQUENCE</scope>
    <source>
        <strain evidence="1">NCHU-NPUST-175</strain>
    </source>
</reference>
<dbReference type="EMBL" id="JBGNUJ010000008">
    <property type="protein sequence ID" value="KAL3956541.1"/>
    <property type="molecule type" value="Genomic_DNA"/>
</dbReference>
<proteinExistence type="predicted"/>
<protein>
    <submittedName>
        <fullName evidence="1">Uncharacterized protein</fullName>
    </submittedName>
</protein>
<dbReference type="Proteomes" id="UP001638806">
    <property type="component" value="Unassembled WGS sequence"/>
</dbReference>
<evidence type="ECO:0000313" key="2">
    <source>
        <dbReference type="Proteomes" id="UP001638806"/>
    </source>
</evidence>
<keyword evidence="2" id="KW-1185">Reference proteome</keyword>
<gene>
    <name evidence="1" type="ORF">ACCO45_009387</name>
</gene>
<comment type="caution">
    <text evidence="1">The sequence shown here is derived from an EMBL/GenBank/DDBJ whole genome shotgun (WGS) entry which is preliminary data.</text>
</comment>
<sequence length="871" mass="97021">MTNSGSPRVAGVSNITNEVCHRAVDKQILTAMETEIPTHVTGRAYGAEEVDGPQPWGHSAEASSLDVKCLPIIRGEVVPDRALLQHDMAQLSFIHGIRHHEDYANLPEVVALCKDGRVPGSAAFTRARNARQIMSNIVPEILALEPSSNSPFPYCIWYPELATEDTYRQLAARYPCLKYQVGRACAVAGYTSLYKELDLLPDVSIAEEARASPKGNGIFEYIMGQPLRYAVLDDYTRTIRQPPVPRASLNDDTALASTLSWRTAPSRSFRKRYYTAYFDITEDGGIGHVDEGSRPNDEFTVSNRWLLYSPLPTDLPQVNKNLLILMAAHQGNVDRYARLKRPQMVENEMMCVVRGIYHSSPFAKWWSSQIQGKGLETFELASAAHARFIMMNDLSWHTPDIDESFPSIYDLVSTHATIACNYQAFYDELKAEPTEALLREASYSWNAHYTADLEARRHEMPTTRDYSQEPLDAWDTAAPDWQKEPTTVILFRAVGPDFIDHGNTGGLYQGTQPDVSTVNLFMCCSEEFIRKAELDDLTAEEHFAALAMTTVSWLLMLVYVWLSFHVTTASGDDLPQFFARCPGLCEQTGPNPANWSYVHHMDDLNYCDQTLLLDLNVQTSTDELASILTLRACVSTGDEAFGNRPSDVIGKRINALHVSEDRSAYRFPPKKEDVAQATHHLLSFMKKAAQCGTTILFAKSASAVVGMYSGAQVSKSSTADFLSSFEVQASQGALAWQNELAEVQLAVRDWTRGYCMTETRPALEKGAMTMLVSRIDINSTSWTRRQNSLRHLTMPQVMPRAECRTIEVQLGDSCASLATRCNISGDDLTKYNTQAGFCANLRPKQHICCSDGALLTFVQSLNRTAPAPPTL</sequence>
<accession>A0ACC4DJS5</accession>
<organism evidence="1 2">
    <name type="scientific">Purpureocillium lilacinum</name>
    <name type="common">Paecilomyces lilacinus</name>
    <dbReference type="NCBI Taxonomy" id="33203"/>
    <lineage>
        <taxon>Eukaryota</taxon>
        <taxon>Fungi</taxon>
        <taxon>Dikarya</taxon>
        <taxon>Ascomycota</taxon>
        <taxon>Pezizomycotina</taxon>
        <taxon>Sordariomycetes</taxon>
        <taxon>Hypocreomycetidae</taxon>
        <taxon>Hypocreales</taxon>
        <taxon>Ophiocordycipitaceae</taxon>
        <taxon>Purpureocillium</taxon>
    </lineage>
</organism>
<evidence type="ECO:0000313" key="1">
    <source>
        <dbReference type="EMBL" id="KAL3956541.1"/>
    </source>
</evidence>